<evidence type="ECO:0000256" key="1">
    <source>
        <dbReference type="ARBA" id="ARBA00004150"/>
    </source>
</evidence>
<evidence type="ECO:0000256" key="2">
    <source>
        <dbReference type="ARBA" id="ARBA00004481"/>
    </source>
</evidence>
<comment type="similarity">
    <text evidence="3">Belongs to the VPS53 family.</text>
</comment>
<evidence type="ECO:0000259" key="10">
    <source>
        <dbReference type="Pfam" id="PF16854"/>
    </source>
</evidence>
<keyword evidence="7" id="KW-0175">Coiled coil</keyword>
<dbReference type="GO" id="GO:0005829">
    <property type="term" value="C:cytosol"/>
    <property type="evidence" value="ECO:0007669"/>
    <property type="project" value="GOC"/>
</dbReference>
<evidence type="ECO:0000313" key="11">
    <source>
        <dbReference type="EMBL" id="KAG2224091.1"/>
    </source>
</evidence>
<keyword evidence="6" id="KW-0472">Membrane</keyword>
<dbReference type="PANTHER" id="PTHR12820">
    <property type="entry name" value="VACUOLAR SORTING PROTEIN 53"/>
    <property type="match status" value="1"/>
</dbReference>
<dbReference type="InterPro" id="IPR039766">
    <property type="entry name" value="Vps53"/>
</dbReference>
<comment type="subcellular location">
    <subcellularLocation>
        <location evidence="2">Endosome membrane</location>
        <topology evidence="2">Peripheral membrane protein</topology>
    </subcellularLocation>
    <subcellularLocation>
        <location evidence="1">Golgi apparatus</location>
        <location evidence="1">trans-Golgi network membrane</location>
        <topology evidence="1">Peripheral membrane protein</topology>
    </subcellularLocation>
</comment>
<dbReference type="GO" id="GO:0000938">
    <property type="term" value="C:GARP complex"/>
    <property type="evidence" value="ECO:0007669"/>
    <property type="project" value="InterPro"/>
</dbReference>
<keyword evidence="12" id="KW-1185">Reference proteome</keyword>
<feature type="domain" description="Vps53 N-terminal" evidence="9">
    <location>
        <begin position="32"/>
        <end position="413"/>
    </location>
</feature>
<dbReference type="Gene3D" id="1.10.357.110">
    <property type="entry name" value="Vacuolar protein sorting-associated protein 53, C-terminus"/>
    <property type="match status" value="1"/>
</dbReference>
<dbReference type="OrthoDB" id="10261632at2759"/>
<feature type="domain" description="Vps53 C-terminal" evidence="10">
    <location>
        <begin position="634"/>
        <end position="718"/>
    </location>
</feature>
<dbReference type="Proteomes" id="UP000646827">
    <property type="component" value="Unassembled WGS sequence"/>
</dbReference>
<evidence type="ECO:0000256" key="7">
    <source>
        <dbReference type="SAM" id="Coils"/>
    </source>
</evidence>
<dbReference type="EMBL" id="JAEPRB010000049">
    <property type="protein sequence ID" value="KAG2224091.1"/>
    <property type="molecule type" value="Genomic_DNA"/>
</dbReference>
<organism evidence="11 12">
    <name type="scientific">Circinella minor</name>
    <dbReference type="NCBI Taxonomy" id="1195481"/>
    <lineage>
        <taxon>Eukaryota</taxon>
        <taxon>Fungi</taxon>
        <taxon>Fungi incertae sedis</taxon>
        <taxon>Mucoromycota</taxon>
        <taxon>Mucoromycotina</taxon>
        <taxon>Mucoromycetes</taxon>
        <taxon>Mucorales</taxon>
        <taxon>Lichtheimiaceae</taxon>
        <taxon>Circinella</taxon>
    </lineage>
</organism>
<evidence type="ECO:0000256" key="3">
    <source>
        <dbReference type="ARBA" id="ARBA00008628"/>
    </source>
</evidence>
<dbReference type="GO" id="GO:0042147">
    <property type="term" value="P:retrograde transport, endosome to Golgi"/>
    <property type="evidence" value="ECO:0007669"/>
    <property type="project" value="InterPro"/>
</dbReference>
<gene>
    <name evidence="11" type="ORF">INT45_004972</name>
</gene>
<evidence type="ECO:0000259" key="9">
    <source>
        <dbReference type="Pfam" id="PF04100"/>
    </source>
</evidence>
<dbReference type="Pfam" id="PF16854">
    <property type="entry name" value="VPS53_C"/>
    <property type="match status" value="1"/>
</dbReference>
<evidence type="ECO:0008006" key="13">
    <source>
        <dbReference type="Google" id="ProtNLM"/>
    </source>
</evidence>
<evidence type="ECO:0000256" key="8">
    <source>
        <dbReference type="SAM" id="MobiDB-lite"/>
    </source>
</evidence>
<protein>
    <recommendedName>
        <fullName evidence="13">Vps53 N-terminal domain-containing protein</fullName>
    </recommendedName>
</protein>
<evidence type="ECO:0000256" key="4">
    <source>
        <dbReference type="ARBA" id="ARBA00022753"/>
    </source>
</evidence>
<feature type="region of interest" description="Disordered" evidence="8">
    <location>
        <begin position="797"/>
        <end position="825"/>
    </location>
</feature>
<evidence type="ECO:0000256" key="5">
    <source>
        <dbReference type="ARBA" id="ARBA00023034"/>
    </source>
</evidence>
<accession>A0A8H7VIG1</accession>
<dbReference type="InterPro" id="IPR038260">
    <property type="entry name" value="Vps53_C_sf"/>
</dbReference>
<evidence type="ECO:0000313" key="12">
    <source>
        <dbReference type="Proteomes" id="UP000646827"/>
    </source>
</evidence>
<name>A0A8H7VIG1_9FUNG</name>
<comment type="caution">
    <text evidence="11">The sequence shown here is derived from an EMBL/GenBank/DDBJ whole genome shotgun (WGS) entry which is preliminary data.</text>
</comment>
<sequence>MPNIQQMDSVSPDLEHHVLHILGVKNPLDAPDLDPTEYINRLFPNEQSLSSVDTVINKLQAKTDELSIEAERLTGSQSEPQTGGVEELDHAKKAIQELFQKIQDIKLKAAQSESMVQEITQDVKSLDYAKRHLTHSVTVLKRLQMLVTAVDQLETMSRNKQYKESAQLLEAVIQLMQHFKSYKGVQQVSELSDRITQLQKDLDSCVLREFEHGFEKDGSLIGQTWLLHDTCLVASALGDKTKEKIIKRYVDLQLMDYRQIFRNAEEVSQLDNISRRYAWLKRLLKTLDEKHADIFPPQWFVTARVCEQFCNYTRSDMEQVLAALPQPDVKELLHGLQLTIEFEAQLTKRYEKLVNNIHIFVLTHMDYRLLIKLGVDRPFNFTRSISSSFQPYLWIYINAEDQTLTSMINSYVDSDMNADDDGSMVVLPSSTDLFYFYRETLVQCAKFSTGKAFYDLCQLFAKHLHAYCNIVLLGGVSRNEKNNNLSTENLRFITLALNTADYCCMTTSQLEEKLKEKVDDEYQEKISFETVKEDFMSAVSQCIDSAVRSIESCCEPHLQQMIKLPWSVLDTVGDQSEYVSQLQDVVKRYVTVIGRTIANKRYFRTFGDRFVESFLSKYITYIFRCKHISEIGAEQMLLDTHAIKTLLLDIPLMGVEGAVTVPTLYGKLVSKGISKAETLLKTVMTPMDPIDGYVENYIFLIADSNMTNFSRILELKGVKKPEQGPLLDAFQRRIMQHSNDLAENSNILPVTETGNTSIPASSNLPSAITTSLSTIATSASNFNPNSLPPFARNMQGSPTLYSASPTTDGASSPFGNTGGGNRAGRLNENFRKLVMTGMAFRKDLQERREQQNRRT</sequence>
<keyword evidence="5" id="KW-0333">Golgi apparatus</keyword>
<reference evidence="11 12" key="1">
    <citation type="submission" date="2020-12" db="EMBL/GenBank/DDBJ databases">
        <title>Metabolic potential, ecology and presence of endohyphal bacteria is reflected in genomic diversity of Mucoromycotina.</title>
        <authorList>
            <person name="Muszewska A."/>
            <person name="Okrasinska A."/>
            <person name="Steczkiewicz K."/>
            <person name="Drgas O."/>
            <person name="Orlowska M."/>
            <person name="Perlinska-Lenart U."/>
            <person name="Aleksandrzak-Piekarczyk T."/>
            <person name="Szatraj K."/>
            <person name="Zielenkiewicz U."/>
            <person name="Pilsyk S."/>
            <person name="Malc E."/>
            <person name="Mieczkowski P."/>
            <person name="Kruszewska J.S."/>
            <person name="Biernat P."/>
            <person name="Pawlowska J."/>
        </authorList>
    </citation>
    <scope>NUCLEOTIDE SEQUENCE [LARGE SCALE GENOMIC DNA]</scope>
    <source>
        <strain evidence="11 12">CBS 142.35</strain>
    </source>
</reference>
<evidence type="ECO:0000256" key="6">
    <source>
        <dbReference type="ARBA" id="ARBA00023136"/>
    </source>
</evidence>
<dbReference type="InterPro" id="IPR031745">
    <property type="entry name" value="Vps53_C"/>
</dbReference>
<dbReference type="PANTHER" id="PTHR12820:SF0">
    <property type="entry name" value="VACUOLAR PROTEIN SORTING-ASSOCIATED PROTEIN 53 HOMOLOG"/>
    <property type="match status" value="1"/>
</dbReference>
<dbReference type="InterPro" id="IPR007234">
    <property type="entry name" value="Vps53_N"/>
</dbReference>
<proteinExistence type="inferred from homology"/>
<dbReference type="Pfam" id="PF04100">
    <property type="entry name" value="Vps53_N"/>
    <property type="match status" value="1"/>
</dbReference>
<feature type="compositionally biased region" description="Polar residues" evidence="8">
    <location>
        <begin position="797"/>
        <end position="815"/>
    </location>
</feature>
<keyword evidence="4" id="KW-0967">Endosome</keyword>
<dbReference type="GO" id="GO:0010008">
    <property type="term" value="C:endosome membrane"/>
    <property type="evidence" value="ECO:0007669"/>
    <property type="project" value="UniProtKB-SubCell"/>
</dbReference>
<dbReference type="AlphaFoldDB" id="A0A8H7VIG1"/>
<feature type="coiled-coil region" evidence="7">
    <location>
        <begin position="56"/>
        <end position="108"/>
    </location>
</feature>